<protein>
    <submittedName>
        <fullName evidence="2">Uncharacterized protein</fullName>
    </submittedName>
</protein>
<feature type="compositionally biased region" description="Basic and acidic residues" evidence="1">
    <location>
        <begin position="28"/>
        <end position="48"/>
    </location>
</feature>
<evidence type="ECO:0000313" key="3">
    <source>
        <dbReference type="Proteomes" id="UP000604825"/>
    </source>
</evidence>
<dbReference type="EMBL" id="CAJGYO010000007">
    <property type="protein sequence ID" value="CAD6248111.1"/>
    <property type="molecule type" value="Genomic_DNA"/>
</dbReference>
<sequence length="103" mass="10897">MTAAGRITAGSAAAARQQQAAARQRRASAREKAGSGERAPCEGKESRSRGGWMALVYEIHGDDARLPSAVSRGFFSLDALVDVVSNLGPVRKVNKPTDCERIA</sequence>
<gene>
    <name evidence="2" type="ORF">NCGR_LOCUS32271</name>
</gene>
<comment type="caution">
    <text evidence="2">The sequence shown here is derived from an EMBL/GenBank/DDBJ whole genome shotgun (WGS) entry which is preliminary data.</text>
</comment>
<keyword evidence="3" id="KW-1185">Reference proteome</keyword>
<feature type="region of interest" description="Disordered" evidence="1">
    <location>
        <begin position="1"/>
        <end position="48"/>
    </location>
</feature>
<dbReference type="AlphaFoldDB" id="A0A811PZE8"/>
<dbReference type="Proteomes" id="UP000604825">
    <property type="component" value="Unassembled WGS sequence"/>
</dbReference>
<name>A0A811PZE8_9POAL</name>
<evidence type="ECO:0000313" key="2">
    <source>
        <dbReference type="EMBL" id="CAD6248111.1"/>
    </source>
</evidence>
<feature type="compositionally biased region" description="Low complexity" evidence="1">
    <location>
        <begin position="1"/>
        <end position="22"/>
    </location>
</feature>
<organism evidence="2 3">
    <name type="scientific">Miscanthus lutarioriparius</name>
    <dbReference type="NCBI Taxonomy" id="422564"/>
    <lineage>
        <taxon>Eukaryota</taxon>
        <taxon>Viridiplantae</taxon>
        <taxon>Streptophyta</taxon>
        <taxon>Embryophyta</taxon>
        <taxon>Tracheophyta</taxon>
        <taxon>Spermatophyta</taxon>
        <taxon>Magnoliopsida</taxon>
        <taxon>Liliopsida</taxon>
        <taxon>Poales</taxon>
        <taxon>Poaceae</taxon>
        <taxon>PACMAD clade</taxon>
        <taxon>Panicoideae</taxon>
        <taxon>Andropogonodae</taxon>
        <taxon>Andropogoneae</taxon>
        <taxon>Saccharinae</taxon>
        <taxon>Miscanthus</taxon>
    </lineage>
</organism>
<proteinExistence type="predicted"/>
<accession>A0A811PZE8</accession>
<reference evidence="2" key="1">
    <citation type="submission" date="2020-10" db="EMBL/GenBank/DDBJ databases">
        <authorList>
            <person name="Han B."/>
            <person name="Lu T."/>
            <person name="Zhao Q."/>
            <person name="Huang X."/>
            <person name="Zhao Y."/>
        </authorList>
    </citation>
    <scope>NUCLEOTIDE SEQUENCE</scope>
</reference>
<evidence type="ECO:0000256" key="1">
    <source>
        <dbReference type="SAM" id="MobiDB-lite"/>
    </source>
</evidence>